<name>A0A0M0C154_9ARCH</name>
<organism evidence="1 2">
    <name type="scientific">miscellaneous Crenarchaeota group-1 archaeon SG8-32-1</name>
    <dbReference type="NCBI Taxonomy" id="1685124"/>
    <lineage>
        <taxon>Archaea</taxon>
        <taxon>Candidatus Bathyarchaeota</taxon>
        <taxon>MCG-1</taxon>
    </lineage>
</organism>
<evidence type="ECO:0000313" key="2">
    <source>
        <dbReference type="Proteomes" id="UP000037237"/>
    </source>
</evidence>
<sequence length="159" mass="18189">MDKNSGCYFNFSVWHNLDGVSGKSQKKHEIFGAFILDYWHFFASFERYIFWNTGYLSTYNPSLPDVTVSYPSLLTVPLTEIVQSAKETYAFNLFRLEYFGDISFESILLSTTYPDGRIEITFYNENANMGFGFRSSSGSPFVASNIPWIGHPPSRLYSG</sequence>
<reference evidence="1 2" key="1">
    <citation type="submission" date="2015-06" db="EMBL/GenBank/DDBJ databases">
        <title>New insights into the roles of widespread benthic archaea in carbon and nitrogen cycling.</title>
        <authorList>
            <person name="Lazar C.S."/>
            <person name="Baker B.J."/>
            <person name="Seitz K.W."/>
            <person name="Hyde A.S."/>
            <person name="Dick G.J."/>
            <person name="Hinrichs K.-U."/>
            <person name="Teske A.P."/>
        </authorList>
    </citation>
    <scope>NUCLEOTIDE SEQUENCE [LARGE SCALE GENOMIC DNA]</scope>
    <source>
        <strain evidence="1">SG8-32-1</strain>
    </source>
</reference>
<protein>
    <submittedName>
        <fullName evidence="1">Uncharacterized protein</fullName>
    </submittedName>
</protein>
<dbReference type="Proteomes" id="UP000037237">
    <property type="component" value="Unassembled WGS sequence"/>
</dbReference>
<proteinExistence type="predicted"/>
<evidence type="ECO:0000313" key="1">
    <source>
        <dbReference type="EMBL" id="KON34116.1"/>
    </source>
</evidence>
<accession>A0A0M0C154</accession>
<gene>
    <name evidence="1" type="ORF">AC477_00740</name>
</gene>
<dbReference type="AlphaFoldDB" id="A0A0M0C154"/>
<comment type="caution">
    <text evidence="1">The sequence shown here is derived from an EMBL/GenBank/DDBJ whole genome shotgun (WGS) entry which is preliminary data.</text>
</comment>
<dbReference type="EMBL" id="LFWU01000013">
    <property type="protein sequence ID" value="KON34116.1"/>
    <property type="molecule type" value="Genomic_DNA"/>
</dbReference>